<proteinExistence type="predicted"/>
<comment type="caution">
    <text evidence="1">The sequence shown here is derived from an EMBL/GenBank/DDBJ whole genome shotgun (WGS) entry which is preliminary data.</text>
</comment>
<reference evidence="1" key="1">
    <citation type="submission" date="2021-02" db="EMBL/GenBank/DDBJ databases">
        <authorList>
            <person name="Nowell W R."/>
        </authorList>
    </citation>
    <scope>NUCLEOTIDE SEQUENCE</scope>
</reference>
<keyword evidence="3" id="KW-1185">Reference proteome</keyword>
<organism evidence="1 3">
    <name type="scientific">Didymodactylos carnosus</name>
    <dbReference type="NCBI Taxonomy" id="1234261"/>
    <lineage>
        <taxon>Eukaryota</taxon>
        <taxon>Metazoa</taxon>
        <taxon>Spiralia</taxon>
        <taxon>Gnathifera</taxon>
        <taxon>Rotifera</taxon>
        <taxon>Eurotatoria</taxon>
        <taxon>Bdelloidea</taxon>
        <taxon>Philodinida</taxon>
        <taxon>Philodinidae</taxon>
        <taxon>Didymodactylos</taxon>
    </lineage>
</organism>
<name>A0A814U0F7_9BILA</name>
<protein>
    <submittedName>
        <fullName evidence="1">Uncharacterized protein</fullName>
    </submittedName>
</protein>
<dbReference type="AlphaFoldDB" id="A0A814U0F7"/>
<dbReference type="EMBL" id="CAJNOQ010007339">
    <property type="protein sequence ID" value="CAF1165344.1"/>
    <property type="molecule type" value="Genomic_DNA"/>
</dbReference>
<dbReference type="Proteomes" id="UP000663829">
    <property type="component" value="Unassembled WGS sequence"/>
</dbReference>
<evidence type="ECO:0000313" key="1">
    <source>
        <dbReference type="EMBL" id="CAF1165344.1"/>
    </source>
</evidence>
<evidence type="ECO:0000313" key="2">
    <source>
        <dbReference type="EMBL" id="CAF3929004.1"/>
    </source>
</evidence>
<dbReference type="OrthoDB" id="10319289at2759"/>
<dbReference type="EMBL" id="CAJOBC010007340">
    <property type="protein sequence ID" value="CAF3929004.1"/>
    <property type="molecule type" value="Genomic_DNA"/>
</dbReference>
<evidence type="ECO:0000313" key="3">
    <source>
        <dbReference type="Proteomes" id="UP000663829"/>
    </source>
</evidence>
<gene>
    <name evidence="1" type="ORF">GPM918_LOCUS21897</name>
    <name evidence="2" type="ORF">SRO942_LOCUS21896</name>
</gene>
<sequence length="244" mass="27005">MAEIQSSINTSKYGLNRDDWRLSDKHVITKMKGLIEALKSEEVDAATILPKLNIGWDAMVHMFGESGRDRCKPEVVSTWLSLLLTLASSKGATGEAIAYSFAKSCGGCMVYSILTTVGCFHSEQNVKLAFDFFRHILADVDGKILELDEVRRLSSLSVSNIPPRSGGTMGRAACIELHYYQYMSGTQKETLETLSNLIEGLGVICTSKSFVNEMRSNPSSTIEILKQSIMSKTFSETFAHNKWP</sequence>
<accession>A0A814U0F7</accession>
<dbReference type="Proteomes" id="UP000681722">
    <property type="component" value="Unassembled WGS sequence"/>
</dbReference>